<evidence type="ECO:0000256" key="1">
    <source>
        <dbReference type="ARBA" id="ARBA00004141"/>
    </source>
</evidence>
<gene>
    <name evidence="11" type="ORF">SAMN04488136_14232</name>
</gene>
<comment type="subcellular location">
    <subcellularLocation>
        <location evidence="1">Membrane</location>
        <topology evidence="1">Multi-pass membrane protein</topology>
    </subcellularLocation>
</comment>
<keyword evidence="3 8" id="KW-1133">Transmembrane helix</keyword>
<dbReference type="EMBL" id="FNDD01000042">
    <property type="protein sequence ID" value="SDH99591.1"/>
    <property type="molecule type" value="Genomic_DNA"/>
</dbReference>
<dbReference type="Pfam" id="PF00672">
    <property type="entry name" value="HAMP"/>
    <property type="match status" value="1"/>
</dbReference>
<keyword evidence="12" id="KW-1185">Reference proteome</keyword>
<dbReference type="PROSITE" id="PS50885">
    <property type="entry name" value="HAMP"/>
    <property type="match status" value="1"/>
</dbReference>
<dbReference type="Proteomes" id="UP000198854">
    <property type="component" value="Unassembled WGS sequence"/>
</dbReference>
<proteinExistence type="inferred from homology"/>
<dbReference type="GO" id="GO:0006935">
    <property type="term" value="P:chemotaxis"/>
    <property type="evidence" value="ECO:0007669"/>
    <property type="project" value="UniProtKB-ARBA"/>
</dbReference>
<dbReference type="AlphaFoldDB" id="A0A1G8GZ92"/>
<keyword evidence="4 8" id="KW-0472">Membrane</keyword>
<evidence type="ECO:0000256" key="8">
    <source>
        <dbReference type="SAM" id="Phobius"/>
    </source>
</evidence>
<keyword evidence="5 7" id="KW-0807">Transducer</keyword>
<feature type="domain" description="Methyl-accepting transducer" evidence="9">
    <location>
        <begin position="405"/>
        <end position="641"/>
    </location>
</feature>
<dbReference type="GO" id="GO:0007165">
    <property type="term" value="P:signal transduction"/>
    <property type="evidence" value="ECO:0007669"/>
    <property type="project" value="UniProtKB-KW"/>
</dbReference>
<evidence type="ECO:0000313" key="12">
    <source>
        <dbReference type="Proteomes" id="UP000198854"/>
    </source>
</evidence>
<name>A0A1G8GZ92_9VIBR</name>
<reference evidence="11 12" key="1">
    <citation type="submission" date="2016-10" db="EMBL/GenBank/DDBJ databases">
        <authorList>
            <person name="de Groot N.N."/>
        </authorList>
    </citation>
    <scope>NUCLEOTIDE SEQUENCE [LARGE SCALE GENOMIC DNA]</scope>
    <source>
        <strain evidence="11 12">CGMCC 1.10228</strain>
    </source>
</reference>
<evidence type="ECO:0000256" key="2">
    <source>
        <dbReference type="ARBA" id="ARBA00022692"/>
    </source>
</evidence>
<evidence type="ECO:0000313" key="11">
    <source>
        <dbReference type="EMBL" id="SDH99591.1"/>
    </source>
</evidence>
<dbReference type="SMART" id="SM00283">
    <property type="entry name" value="MA"/>
    <property type="match status" value="1"/>
</dbReference>
<dbReference type="InterPro" id="IPR003660">
    <property type="entry name" value="HAMP_dom"/>
</dbReference>
<dbReference type="Gene3D" id="1.10.287.950">
    <property type="entry name" value="Methyl-accepting chemotaxis protein"/>
    <property type="match status" value="1"/>
</dbReference>
<evidence type="ECO:0000259" key="10">
    <source>
        <dbReference type="PROSITE" id="PS50885"/>
    </source>
</evidence>
<evidence type="ECO:0000256" key="6">
    <source>
        <dbReference type="ARBA" id="ARBA00029447"/>
    </source>
</evidence>
<comment type="similarity">
    <text evidence="6">Belongs to the methyl-accepting chemotaxis (MCP) protein family.</text>
</comment>
<dbReference type="SUPFAM" id="SSF58104">
    <property type="entry name" value="Methyl-accepting chemotaxis protein (MCP) signaling domain"/>
    <property type="match status" value="1"/>
</dbReference>
<evidence type="ECO:0000256" key="7">
    <source>
        <dbReference type="PROSITE-ProRule" id="PRU00284"/>
    </source>
</evidence>
<dbReference type="PANTHER" id="PTHR32089:SF119">
    <property type="entry name" value="METHYL-ACCEPTING CHEMOTAXIS PROTEIN CTPL"/>
    <property type="match status" value="1"/>
</dbReference>
<feature type="domain" description="HAMP" evidence="10">
    <location>
        <begin position="346"/>
        <end position="400"/>
    </location>
</feature>
<dbReference type="GO" id="GO:0016020">
    <property type="term" value="C:membrane"/>
    <property type="evidence" value="ECO:0007669"/>
    <property type="project" value="UniProtKB-SubCell"/>
</dbReference>
<protein>
    <submittedName>
        <fullName evidence="11">Methyl-accepting chemotaxis protein</fullName>
    </submittedName>
</protein>
<dbReference type="Gene3D" id="6.10.340.10">
    <property type="match status" value="1"/>
</dbReference>
<evidence type="ECO:0000256" key="4">
    <source>
        <dbReference type="ARBA" id="ARBA00023136"/>
    </source>
</evidence>
<accession>A0A1G8GZ92</accession>
<dbReference type="STRING" id="861298.SAMN04488136_14232"/>
<sequence length="677" mass="75755">MRVHSIRIKLMLPVIFLTVVVCGLFGSMMVVTKMQQSGIEAQAARYFEAVTEVLNADRDIYQARLAQERLLGGQGTIDENTAAYKENAQQVFDRFQHYRSFLSEEPQLLTEFESFDSAFKSWTESSDKLLKYAKARNQLTESFSTLDSKFLTLRDMLDKAGERLREYAREKENDPQSNDYLERYVEAIAEILNADRDIYQARLVQQQILNGVGDFEKNKAVFEENAQQVIQRFHSYRNYLLKEPDLIAPYAKFDTLFNEWLKESNEFLTSEPAIDQALIPQELGITEQRFDIIRDMLDRAGERVRTHARAMEDELANKIQSFQSVATVIIVIAFAASLIVGYMMPKRITQNVESLTLRIREIAEGDGDLTQRINSAAKDELGDLANEFDGFVERLRSIISSVHDQSRALGGMTGELNSTSETTVHITQALVSASDFIVNSGDDMNRSTQNMSDVARETTSEAQNSTQLTKQGIAAVNTSHKAISALVSDIEEALIKATELEQSSEAIASVLEVIRNIAEQTNLLALNAAIEAARAGDQGRGFAVVADEVRTLATRTQQSTDEIESMIDRLKQNVNASSASIQNSRTNANTTVANFDEVIRIFDALEDSFEKVKTMAMQTEGATQEQFTLVSAINDNLGTLKEQTDGVKTVSDLIQTTSQQISQLYVELDKQVGSFKV</sequence>
<organism evidence="11 12">
    <name type="scientific">Vibrio xiamenensis</name>
    <dbReference type="NCBI Taxonomy" id="861298"/>
    <lineage>
        <taxon>Bacteria</taxon>
        <taxon>Pseudomonadati</taxon>
        <taxon>Pseudomonadota</taxon>
        <taxon>Gammaproteobacteria</taxon>
        <taxon>Vibrionales</taxon>
        <taxon>Vibrionaceae</taxon>
        <taxon>Vibrio</taxon>
    </lineage>
</organism>
<dbReference type="SMART" id="SM00304">
    <property type="entry name" value="HAMP"/>
    <property type="match status" value="1"/>
</dbReference>
<dbReference type="PANTHER" id="PTHR32089">
    <property type="entry name" value="METHYL-ACCEPTING CHEMOTAXIS PROTEIN MCPB"/>
    <property type="match status" value="1"/>
</dbReference>
<evidence type="ECO:0000256" key="3">
    <source>
        <dbReference type="ARBA" id="ARBA00022989"/>
    </source>
</evidence>
<dbReference type="Pfam" id="PF00015">
    <property type="entry name" value="MCPsignal"/>
    <property type="match status" value="1"/>
</dbReference>
<dbReference type="InterPro" id="IPR004089">
    <property type="entry name" value="MCPsignal_dom"/>
</dbReference>
<dbReference type="PROSITE" id="PS50111">
    <property type="entry name" value="CHEMOTAXIS_TRANSDUC_2"/>
    <property type="match status" value="1"/>
</dbReference>
<dbReference type="CDD" id="cd06225">
    <property type="entry name" value="HAMP"/>
    <property type="match status" value="1"/>
</dbReference>
<evidence type="ECO:0000256" key="5">
    <source>
        <dbReference type="ARBA" id="ARBA00023224"/>
    </source>
</evidence>
<evidence type="ECO:0000259" key="9">
    <source>
        <dbReference type="PROSITE" id="PS50111"/>
    </source>
</evidence>
<feature type="transmembrane region" description="Helical" evidence="8">
    <location>
        <begin position="12"/>
        <end position="31"/>
    </location>
</feature>
<feature type="transmembrane region" description="Helical" evidence="8">
    <location>
        <begin position="325"/>
        <end position="344"/>
    </location>
</feature>
<keyword evidence="2 8" id="KW-0812">Transmembrane</keyword>
<dbReference type="OrthoDB" id="2489132at2"/>
<dbReference type="FunFam" id="1.10.287.950:FF:000001">
    <property type="entry name" value="Methyl-accepting chemotaxis sensory transducer"/>
    <property type="match status" value="1"/>
</dbReference>